<sequence>MESVDKRDLGTRHLWIPSLRLSGRCPITDLVRHPQGITARKPPSGGEQGKNRAFYLCIVVGARNQN</sequence>
<protein>
    <submittedName>
        <fullName evidence="1">Uncharacterized protein</fullName>
    </submittedName>
</protein>
<accession>A0AAV2DNI1</accession>
<proteinExistence type="predicted"/>
<name>A0AAV2DNI1_9ROSI</name>
<gene>
    <name evidence="1" type="ORF">LTRI10_LOCUS16398</name>
</gene>
<evidence type="ECO:0000313" key="1">
    <source>
        <dbReference type="EMBL" id="CAL1374539.1"/>
    </source>
</evidence>
<dbReference type="AlphaFoldDB" id="A0AAV2DNI1"/>
<organism evidence="1 2">
    <name type="scientific">Linum trigynum</name>
    <dbReference type="NCBI Taxonomy" id="586398"/>
    <lineage>
        <taxon>Eukaryota</taxon>
        <taxon>Viridiplantae</taxon>
        <taxon>Streptophyta</taxon>
        <taxon>Embryophyta</taxon>
        <taxon>Tracheophyta</taxon>
        <taxon>Spermatophyta</taxon>
        <taxon>Magnoliopsida</taxon>
        <taxon>eudicotyledons</taxon>
        <taxon>Gunneridae</taxon>
        <taxon>Pentapetalae</taxon>
        <taxon>rosids</taxon>
        <taxon>fabids</taxon>
        <taxon>Malpighiales</taxon>
        <taxon>Linaceae</taxon>
        <taxon>Linum</taxon>
    </lineage>
</organism>
<reference evidence="1 2" key="1">
    <citation type="submission" date="2024-04" db="EMBL/GenBank/DDBJ databases">
        <authorList>
            <person name="Fracassetti M."/>
        </authorList>
    </citation>
    <scope>NUCLEOTIDE SEQUENCE [LARGE SCALE GENOMIC DNA]</scope>
</reference>
<evidence type="ECO:0000313" key="2">
    <source>
        <dbReference type="Proteomes" id="UP001497516"/>
    </source>
</evidence>
<dbReference type="Proteomes" id="UP001497516">
    <property type="component" value="Chromosome 3"/>
</dbReference>
<dbReference type="EMBL" id="OZ034816">
    <property type="protein sequence ID" value="CAL1374539.1"/>
    <property type="molecule type" value="Genomic_DNA"/>
</dbReference>
<keyword evidence="2" id="KW-1185">Reference proteome</keyword>